<name>T1IN96_STRMM</name>
<sequence length="290" mass="33103">MSYSKAPFDRHVFLGFVTHYVLRHVFTEKSAAADTLTRNVLPHTGKTIWLFLNNQIISGTRQNPARFNRKEKLLQLVLEDVRDANEGAGVNPNHLFQHIRQYDRVPIKDEPLKKHIATWLAKALGCGFVRRLVGGRYQFVTASRRQARHNQMTTSFTRLSDSRPTLVVRRPSLLTRQALNRACPVSRKLSKVNLVKMNRPMKNVDFLRRGVKFVKEKEKERVSPHAEIPTRESRPRSMKSQPPGPPQVASPVKINEQKAGQKGKPLNASQVEGKVKPKSVENKKEVLVNM</sequence>
<reference evidence="3" key="1">
    <citation type="submission" date="2011-05" db="EMBL/GenBank/DDBJ databases">
        <authorList>
            <person name="Richards S.R."/>
            <person name="Qu J."/>
            <person name="Jiang H."/>
            <person name="Jhangiani S.N."/>
            <person name="Agravi P."/>
            <person name="Goodspeed R."/>
            <person name="Gross S."/>
            <person name="Mandapat C."/>
            <person name="Jackson L."/>
            <person name="Mathew T."/>
            <person name="Pu L."/>
            <person name="Thornton R."/>
            <person name="Saada N."/>
            <person name="Wilczek-Boney K.B."/>
            <person name="Lee S."/>
            <person name="Kovar C."/>
            <person name="Wu Y."/>
            <person name="Scherer S.E."/>
            <person name="Worley K.C."/>
            <person name="Muzny D.M."/>
            <person name="Gibbs R."/>
        </authorList>
    </citation>
    <scope>NUCLEOTIDE SEQUENCE</scope>
    <source>
        <strain evidence="3">Brora</strain>
    </source>
</reference>
<dbReference type="AlphaFoldDB" id="T1IN96"/>
<accession>T1IN96</accession>
<organism evidence="2 3">
    <name type="scientific">Strigamia maritima</name>
    <name type="common">European centipede</name>
    <name type="synonym">Geophilus maritimus</name>
    <dbReference type="NCBI Taxonomy" id="126957"/>
    <lineage>
        <taxon>Eukaryota</taxon>
        <taxon>Metazoa</taxon>
        <taxon>Ecdysozoa</taxon>
        <taxon>Arthropoda</taxon>
        <taxon>Myriapoda</taxon>
        <taxon>Chilopoda</taxon>
        <taxon>Pleurostigmophora</taxon>
        <taxon>Geophilomorpha</taxon>
        <taxon>Linotaeniidae</taxon>
        <taxon>Strigamia</taxon>
    </lineage>
</organism>
<feature type="region of interest" description="Disordered" evidence="1">
    <location>
        <begin position="216"/>
        <end position="290"/>
    </location>
</feature>
<feature type="compositionally biased region" description="Basic and acidic residues" evidence="1">
    <location>
        <begin position="273"/>
        <end position="290"/>
    </location>
</feature>
<dbReference type="EMBL" id="JH431152">
    <property type="status" value="NOT_ANNOTATED_CDS"/>
    <property type="molecule type" value="Genomic_DNA"/>
</dbReference>
<evidence type="ECO:0000313" key="2">
    <source>
        <dbReference type="EnsemblMetazoa" id="SMAR002473-PA"/>
    </source>
</evidence>
<evidence type="ECO:0000313" key="3">
    <source>
        <dbReference type="Proteomes" id="UP000014500"/>
    </source>
</evidence>
<dbReference type="EnsemblMetazoa" id="SMAR002473-RA">
    <property type="protein sequence ID" value="SMAR002473-PA"/>
    <property type="gene ID" value="SMAR002473"/>
</dbReference>
<proteinExistence type="predicted"/>
<reference evidence="2" key="2">
    <citation type="submission" date="2015-02" db="UniProtKB">
        <authorList>
            <consortium name="EnsemblMetazoa"/>
        </authorList>
    </citation>
    <scope>IDENTIFICATION</scope>
</reference>
<dbReference type="HOGENOM" id="CLU_960821_0_0_1"/>
<protein>
    <submittedName>
        <fullName evidence="2">Uncharacterized protein</fullName>
    </submittedName>
</protein>
<evidence type="ECO:0000256" key="1">
    <source>
        <dbReference type="SAM" id="MobiDB-lite"/>
    </source>
</evidence>
<feature type="compositionally biased region" description="Basic and acidic residues" evidence="1">
    <location>
        <begin position="216"/>
        <end position="235"/>
    </location>
</feature>
<keyword evidence="3" id="KW-1185">Reference proteome</keyword>
<dbReference type="Proteomes" id="UP000014500">
    <property type="component" value="Unassembled WGS sequence"/>
</dbReference>